<dbReference type="CDD" id="cd00515">
    <property type="entry name" value="HAM1"/>
    <property type="match status" value="1"/>
</dbReference>
<keyword evidence="4 10" id="KW-0547">Nucleotide-binding</keyword>
<name>A0A920CZ19_9BACL</name>
<evidence type="ECO:0000256" key="8">
    <source>
        <dbReference type="ARBA" id="ARBA00051875"/>
    </source>
</evidence>
<keyword evidence="6 10" id="KW-0460">Magnesium</keyword>
<protein>
    <recommendedName>
        <fullName evidence="10">dITP/XTP pyrophosphatase</fullName>
        <ecNumber evidence="10">3.6.1.66</ecNumber>
    </recommendedName>
    <alternativeName>
        <fullName evidence="10">Non-canonical purine NTP pyrophosphatase</fullName>
    </alternativeName>
    <alternativeName>
        <fullName evidence="10">Non-standard purine NTP pyrophosphatase</fullName>
    </alternativeName>
    <alternativeName>
        <fullName evidence="10">Nucleoside-triphosphate diphosphatase</fullName>
    </alternativeName>
    <alternativeName>
        <fullName evidence="10">Nucleoside-triphosphate pyrophosphatase</fullName>
        <shortName evidence="10">NTPase</shortName>
    </alternativeName>
</protein>
<dbReference type="GO" id="GO:0036220">
    <property type="term" value="F:ITP diphosphatase activity"/>
    <property type="evidence" value="ECO:0007669"/>
    <property type="project" value="UniProtKB-UniRule"/>
</dbReference>
<evidence type="ECO:0000256" key="3">
    <source>
        <dbReference type="ARBA" id="ARBA00022723"/>
    </source>
</evidence>
<dbReference type="Gene3D" id="3.90.950.10">
    <property type="match status" value="1"/>
</dbReference>
<comment type="catalytic activity">
    <reaction evidence="10">
        <text>ITP + H2O = IMP + diphosphate + H(+)</text>
        <dbReference type="Rhea" id="RHEA:29399"/>
        <dbReference type="ChEBI" id="CHEBI:15377"/>
        <dbReference type="ChEBI" id="CHEBI:15378"/>
        <dbReference type="ChEBI" id="CHEBI:33019"/>
        <dbReference type="ChEBI" id="CHEBI:58053"/>
        <dbReference type="ChEBI" id="CHEBI:61402"/>
        <dbReference type="EC" id="3.6.1.66"/>
    </reaction>
</comment>
<evidence type="ECO:0000256" key="7">
    <source>
        <dbReference type="ARBA" id="ARBA00023080"/>
    </source>
</evidence>
<sequence>MSKPFTIVIATKNAGKVKEFAHAFAKLGIEVKSLLDYPSIPDIVEDGDTFIANAKIKAKTAGDALGVPVLADDSGLAVDALNGEPGVYSARYAGEGASDAQNNEKLLAQLADKGARLDEQPLANGTSLLSPAQFQCALALYFPDNGQFMIAEGMVEGVIMDRPHGDGGFGYDPLFYVPKLGCSMAELSKEEKGKISHRGEALKQLLPAVEKLVTDTP</sequence>
<dbReference type="NCBIfam" id="TIGR00042">
    <property type="entry name" value="RdgB/HAM1 family non-canonical purine NTP pyrophosphatase"/>
    <property type="match status" value="1"/>
</dbReference>
<dbReference type="GO" id="GO:0035870">
    <property type="term" value="F:dITP diphosphatase activity"/>
    <property type="evidence" value="ECO:0007669"/>
    <property type="project" value="UniProtKB-UniRule"/>
</dbReference>
<dbReference type="GO" id="GO:0036222">
    <property type="term" value="F:XTP diphosphatase activity"/>
    <property type="evidence" value="ECO:0007669"/>
    <property type="project" value="UniProtKB-UniRule"/>
</dbReference>
<keyword evidence="7 10" id="KW-0546">Nucleotide metabolism</keyword>
<feature type="binding site" evidence="10">
    <location>
        <position position="73"/>
    </location>
    <ligand>
        <name>Mg(2+)</name>
        <dbReference type="ChEBI" id="CHEBI:18420"/>
    </ligand>
</feature>
<feature type="binding site" evidence="10">
    <location>
        <begin position="11"/>
        <end position="16"/>
    </location>
    <ligand>
        <name>substrate</name>
    </ligand>
</feature>
<dbReference type="RefSeq" id="WP_213515755.1">
    <property type="nucleotide sequence ID" value="NZ_BOSE01000004.1"/>
</dbReference>
<comment type="caution">
    <text evidence="12">The sequence shown here is derived from an EMBL/GenBank/DDBJ whole genome shotgun (WGS) entry which is preliminary data.</text>
</comment>
<dbReference type="EC" id="3.6.1.66" evidence="10"/>
<dbReference type="SUPFAM" id="SSF52972">
    <property type="entry name" value="ITPase-like"/>
    <property type="match status" value="1"/>
</dbReference>
<feature type="binding site" evidence="10">
    <location>
        <position position="74"/>
    </location>
    <ligand>
        <name>substrate</name>
    </ligand>
</feature>
<dbReference type="PANTHER" id="PTHR11067">
    <property type="entry name" value="INOSINE TRIPHOSPHATE PYROPHOSPHATASE/HAM1 PROTEIN"/>
    <property type="match status" value="1"/>
</dbReference>
<evidence type="ECO:0000256" key="9">
    <source>
        <dbReference type="ARBA" id="ARBA00052017"/>
    </source>
</evidence>
<dbReference type="InterPro" id="IPR002637">
    <property type="entry name" value="RdgB/HAM1"/>
</dbReference>
<keyword evidence="13" id="KW-1185">Reference proteome</keyword>
<comment type="similarity">
    <text evidence="1 10 11">Belongs to the HAM1 NTPase family.</text>
</comment>
<evidence type="ECO:0000256" key="10">
    <source>
        <dbReference type="HAMAP-Rule" id="MF_01405"/>
    </source>
</evidence>
<dbReference type="GO" id="GO:0017111">
    <property type="term" value="F:ribonucleoside triphosphate phosphatase activity"/>
    <property type="evidence" value="ECO:0007669"/>
    <property type="project" value="InterPro"/>
</dbReference>
<dbReference type="AlphaFoldDB" id="A0A920CZ19"/>
<gene>
    <name evidence="12" type="ORF">J40TS1_26300</name>
</gene>
<dbReference type="PANTHER" id="PTHR11067:SF9">
    <property type="entry name" value="INOSINE TRIPHOSPHATE PYROPHOSPHATASE"/>
    <property type="match status" value="1"/>
</dbReference>
<comment type="cofactor">
    <cofactor evidence="10">
        <name>Mg(2+)</name>
        <dbReference type="ChEBI" id="CHEBI:18420"/>
    </cofactor>
    <text evidence="10">Binds 1 Mg(2+) ion per subunit.</text>
</comment>
<dbReference type="NCBIfam" id="NF011397">
    <property type="entry name" value="PRK14822.1"/>
    <property type="match status" value="1"/>
</dbReference>
<reference evidence="12" key="1">
    <citation type="submission" date="2021-03" db="EMBL/GenBank/DDBJ databases">
        <title>Antimicrobial resistance genes in bacteria isolated from Japanese honey, and their potential for conferring macrolide and lincosamide resistance in the American foulbrood pathogen Paenibacillus larvae.</title>
        <authorList>
            <person name="Okamoto M."/>
            <person name="Kumagai M."/>
            <person name="Kanamori H."/>
            <person name="Takamatsu D."/>
        </authorList>
    </citation>
    <scope>NUCLEOTIDE SEQUENCE</scope>
    <source>
        <strain evidence="12">J40TS1</strain>
    </source>
</reference>
<dbReference type="Pfam" id="PF01725">
    <property type="entry name" value="Ham1p_like"/>
    <property type="match status" value="1"/>
</dbReference>
<keyword evidence="3 10" id="KW-0479">Metal-binding</keyword>
<dbReference type="GO" id="GO:0000166">
    <property type="term" value="F:nucleotide binding"/>
    <property type="evidence" value="ECO:0007669"/>
    <property type="project" value="UniProtKB-KW"/>
</dbReference>
<feature type="binding site" evidence="10">
    <location>
        <begin position="197"/>
        <end position="198"/>
    </location>
    <ligand>
        <name>substrate</name>
    </ligand>
</feature>
<proteinExistence type="inferred from homology"/>
<organism evidence="12 13">
    <name type="scientific">Paenibacillus montaniterrae</name>
    <dbReference type="NCBI Taxonomy" id="429341"/>
    <lineage>
        <taxon>Bacteria</taxon>
        <taxon>Bacillati</taxon>
        <taxon>Bacillota</taxon>
        <taxon>Bacilli</taxon>
        <taxon>Bacillales</taxon>
        <taxon>Paenibacillaceae</taxon>
        <taxon>Paenibacillus</taxon>
    </lineage>
</organism>
<feature type="binding site" evidence="10">
    <location>
        <position position="192"/>
    </location>
    <ligand>
        <name>substrate</name>
    </ligand>
</feature>
<comment type="catalytic activity">
    <reaction evidence="9 10">
        <text>XTP + H2O = XMP + diphosphate + H(+)</text>
        <dbReference type="Rhea" id="RHEA:28610"/>
        <dbReference type="ChEBI" id="CHEBI:15377"/>
        <dbReference type="ChEBI" id="CHEBI:15378"/>
        <dbReference type="ChEBI" id="CHEBI:33019"/>
        <dbReference type="ChEBI" id="CHEBI:57464"/>
        <dbReference type="ChEBI" id="CHEBI:61314"/>
        <dbReference type="EC" id="3.6.1.66"/>
    </reaction>
</comment>
<feature type="active site" description="Proton acceptor" evidence="10">
    <location>
        <position position="73"/>
    </location>
</feature>
<comment type="catalytic activity">
    <reaction evidence="8 10">
        <text>dITP + H2O = dIMP + diphosphate + H(+)</text>
        <dbReference type="Rhea" id="RHEA:28342"/>
        <dbReference type="ChEBI" id="CHEBI:15377"/>
        <dbReference type="ChEBI" id="CHEBI:15378"/>
        <dbReference type="ChEBI" id="CHEBI:33019"/>
        <dbReference type="ChEBI" id="CHEBI:61194"/>
        <dbReference type="ChEBI" id="CHEBI:61382"/>
        <dbReference type="EC" id="3.6.1.66"/>
    </reaction>
</comment>
<evidence type="ECO:0000256" key="6">
    <source>
        <dbReference type="ARBA" id="ARBA00022842"/>
    </source>
</evidence>
<dbReference type="HAMAP" id="MF_01405">
    <property type="entry name" value="Non_canon_purine_NTPase"/>
    <property type="match status" value="1"/>
</dbReference>
<evidence type="ECO:0000256" key="11">
    <source>
        <dbReference type="RuleBase" id="RU003781"/>
    </source>
</evidence>
<dbReference type="GO" id="GO:0009117">
    <property type="term" value="P:nucleotide metabolic process"/>
    <property type="evidence" value="ECO:0007669"/>
    <property type="project" value="UniProtKB-KW"/>
</dbReference>
<dbReference type="EMBL" id="BOSE01000004">
    <property type="protein sequence ID" value="GIP16988.1"/>
    <property type="molecule type" value="Genomic_DNA"/>
</dbReference>
<dbReference type="GO" id="GO:0005829">
    <property type="term" value="C:cytosol"/>
    <property type="evidence" value="ECO:0007669"/>
    <property type="project" value="TreeGrafter"/>
</dbReference>
<evidence type="ECO:0000256" key="4">
    <source>
        <dbReference type="ARBA" id="ARBA00022741"/>
    </source>
</evidence>
<evidence type="ECO:0000313" key="12">
    <source>
        <dbReference type="EMBL" id="GIP16988.1"/>
    </source>
</evidence>
<dbReference type="InterPro" id="IPR020922">
    <property type="entry name" value="dITP/XTP_pyrophosphatase"/>
</dbReference>
<evidence type="ECO:0000256" key="5">
    <source>
        <dbReference type="ARBA" id="ARBA00022801"/>
    </source>
</evidence>
<dbReference type="InterPro" id="IPR029001">
    <property type="entry name" value="ITPase-like_fam"/>
</dbReference>
<comment type="function">
    <text evidence="10">Pyrophosphatase that catalyzes the hydrolysis of nucleoside triphosphates to their monophosphate derivatives, with a high preference for the non-canonical purine nucleotides XTP (xanthosine triphosphate), dITP (deoxyinosine triphosphate) and ITP. Seems to function as a house-cleaning enzyme that removes non-canonical purine nucleotides from the nucleotide pool, thus preventing their incorporation into DNA/RNA and avoiding chromosomal lesions.</text>
</comment>
<evidence type="ECO:0000256" key="1">
    <source>
        <dbReference type="ARBA" id="ARBA00008023"/>
    </source>
</evidence>
<evidence type="ECO:0000313" key="13">
    <source>
        <dbReference type="Proteomes" id="UP000683139"/>
    </source>
</evidence>
<dbReference type="GO" id="GO:0009146">
    <property type="term" value="P:purine nucleoside triphosphate catabolic process"/>
    <property type="evidence" value="ECO:0007669"/>
    <property type="project" value="UniProtKB-UniRule"/>
</dbReference>
<comment type="subunit">
    <text evidence="2 10">Homodimer.</text>
</comment>
<feature type="binding site" evidence="10">
    <location>
        <begin position="169"/>
        <end position="172"/>
    </location>
    <ligand>
        <name>substrate</name>
    </ligand>
</feature>
<accession>A0A920CZ19</accession>
<evidence type="ECO:0000256" key="2">
    <source>
        <dbReference type="ARBA" id="ARBA00011738"/>
    </source>
</evidence>
<keyword evidence="5 10" id="KW-0378">Hydrolase</keyword>
<dbReference type="FunFam" id="3.90.950.10:FF:000001">
    <property type="entry name" value="dITP/XTP pyrophosphatase"/>
    <property type="match status" value="1"/>
</dbReference>
<dbReference type="Proteomes" id="UP000683139">
    <property type="component" value="Unassembled WGS sequence"/>
</dbReference>
<comment type="caution">
    <text evidence="10">Lacks conserved residue(s) required for the propagation of feature annotation.</text>
</comment>
<dbReference type="GO" id="GO:0046872">
    <property type="term" value="F:metal ion binding"/>
    <property type="evidence" value="ECO:0007669"/>
    <property type="project" value="UniProtKB-KW"/>
</dbReference>